<evidence type="ECO:0008006" key="12">
    <source>
        <dbReference type="Google" id="ProtNLM"/>
    </source>
</evidence>
<dbReference type="InterPro" id="IPR015007">
    <property type="entry name" value="NUP2/50/61"/>
</dbReference>
<evidence type="ECO:0000256" key="6">
    <source>
        <dbReference type="ARBA" id="ARBA00023132"/>
    </source>
</evidence>
<dbReference type="SUPFAM" id="SSF50729">
    <property type="entry name" value="PH domain-like"/>
    <property type="match status" value="1"/>
</dbReference>
<gene>
    <name evidence="11" type="ORF">PTTT1_LOCUS38905</name>
</gene>
<feature type="compositionally biased region" description="Polar residues" evidence="8">
    <location>
        <begin position="260"/>
        <end position="269"/>
    </location>
</feature>
<dbReference type="GO" id="GO:0015031">
    <property type="term" value="P:protein transport"/>
    <property type="evidence" value="ECO:0007669"/>
    <property type="project" value="UniProtKB-KW"/>
</dbReference>
<keyword evidence="4" id="KW-0653">Protein transport</keyword>
<dbReference type="AlphaFoldDB" id="A0A8J9T9P6"/>
<evidence type="ECO:0000256" key="3">
    <source>
        <dbReference type="ARBA" id="ARBA00022816"/>
    </source>
</evidence>
<reference evidence="11" key="1">
    <citation type="submission" date="2022-02" db="EMBL/GenBank/DDBJ databases">
        <authorList>
            <person name="Giguere J D."/>
        </authorList>
    </citation>
    <scope>NUCLEOTIDE SEQUENCE</scope>
    <source>
        <strain evidence="11">CCAP 1055/1</strain>
    </source>
</reference>
<dbReference type="EMBL" id="OU594944">
    <property type="protein sequence ID" value="CAG9288555.1"/>
    <property type="molecule type" value="Genomic_DNA"/>
</dbReference>
<keyword evidence="7" id="KW-0539">Nucleus</keyword>
<name>A0A8J9T9P6_PHATR</name>
<organism evidence="11">
    <name type="scientific">Phaeodactylum tricornutum</name>
    <name type="common">Diatom</name>
    <dbReference type="NCBI Taxonomy" id="2850"/>
    <lineage>
        <taxon>Eukaryota</taxon>
        <taxon>Sar</taxon>
        <taxon>Stramenopiles</taxon>
        <taxon>Ochrophyta</taxon>
        <taxon>Bacillariophyta</taxon>
        <taxon>Bacillariophyceae</taxon>
        <taxon>Bacillariophycidae</taxon>
        <taxon>Naviculales</taxon>
        <taxon>Phaeodactylaceae</taxon>
        <taxon>Phaeodactylum</taxon>
    </lineage>
</organism>
<feature type="compositionally biased region" description="Basic and acidic residues" evidence="8">
    <location>
        <begin position="1"/>
        <end position="22"/>
    </location>
</feature>
<dbReference type="GO" id="GO:0051028">
    <property type="term" value="P:mRNA transport"/>
    <property type="evidence" value="ECO:0007669"/>
    <property type="project" value="UniProtKB-KW"/>
</dbReference>
<evidence type="ECO:0000313" key="11">
    <source>
        <dbReference type="EMBL" id="CAG9288555.1"/>
    </source>
</evidence>
<evidence type="ECO:0000256" key="4">
    <source>
        <dbReference type="ARBA" id="ARBA00022927"/>
    </source>
</evidence>
<dbReference type="Gene3D" id="2.30.29.30">
    <property type="entry name" value="Pleckstrin-homology domain (PH domain)/Phosphotyrosine-binding domain (PTB)"/>
    <property type="match status" value="1"/>
</dbReference>
<dbReference type="InterPro" id="IPR011993">
    <property type="entry name" value="PH-like_dom_sf"/>
</dbReference>
<feature type="region of interest" description="Disordered" evidence="8">
    <location>
        <begin position="243"/>
        <end position="281"/>
    </location>
</feature>
<evidence type="ECO:0000256" key="5">
    <source>
        <dbReference type="ARBA" id="ARBA00023010"/>
    </source>
</evidence>
<sequence length="409" mass="44494">MGKRRNEQAQMSKEDFEAQMDREDTDSVPAVFEQASAEQLEQRRIVRRSTRPPSMSPATNTPVSSSVPLSSNPFAGVKLSSDCKPLFSFGSKPTDGTSVHDNQEQPKPYATPSPFLFGTSAPAPKISTISFAPPPSGGMFQFSPAASTTSASAISTISTTNWGEKSAELDRTFRETVLSSSWDGPQYHSKIDKAYLKDCFAQETAYVKEKEAATATIRYSPSKPATSESTAFGTFGKFAQSTSSNFSKTPTPTAFAPIPDSSTADNDNNAGEAEDEDTMIQPASDPDWEMDSEFGRVFFYHLVDTKKPESGYAGFGSGTLRIQKNSKTGKYRMLMRNPAGIKVLINILITSSDMTFKLTASKRKGQDATEISFFATTSLDRGYEQFRVVSLAETGKNLHKKLESLASAS</sequence>
<dbReference type="Pfam" id="PF08911">
    <property type="entry name" value="NUP50"/>
    <property type="match status" value="1"/>
</dbReference>
<evidence type="ECO:0000259" key="9">
    <source>
        <dbReference type="Pfam" id="PF00638"/>
    </source>
</evidence>
<dbReference type="Pfam" id="PF00638">
    <property type="entry name" value="Ran_BP1"/>
    <property type="match status" value="1"/>
</dbReference>
<evidence type="ECO:0000256" key="2">
    <source>
        <dbReference type="ARBA" id="ARBA00022448"/>
    </source>
</evidence>
<accession>A0A8J9T9P6</accession>
<dbReference type="Proteomes" id="UP000836788">
    <property type="component" value="Chromosome 3"/>
</dbReference>
<feature type="domain" description="RanBD1" evidence="9">
    <location>
        <begin position="309"/>
        <end position="361"/>
    </location>
</feature>
<feature type="compositionally biased region" description="Polar residues" evidence="8">
    <location>
        <begin position="243"/>
        <end position="252"/>
    </location>
</feature>
<evidence type="ECO:0000256" key="8">
    <source>
        <dbReference type="SAM" id="MobiDB-lite"/>
    </source>
</evidence>
<dbReference type="GO" id="GO:0005643">
    <property type="term" value="C:nuclear pore"/>
    <property type="evidence" value="ECO:0007669"/>
    <property type="project" value="UniProtKB-SubCell"/>
</dbReference>
<comment type="subcellular location">
    <subcellularLocation>
        <location evidence="1">Nucleus</location>
        <location evidence="1">Nuclear pore complex</location>
    </subcellularLocation>
</comment>
<keyword evidence="2" id="KW-0813">Transport</keyword>
<proteinExistence type="predicted"/>
<evidence type="ECO:0000256" key="1">
    <source>
        <dbReference type="ARBA" id="ARBA00004567"/>
    </source>
</evidence>
<feature type="compositionally biased region" description="Low complexity" evidence="8">
    <location>
        <begin position="59"/>
        <end position="69"/>
    </location>
</feature>
<evidence type="ECO:0000259" key="10">
    <source>
        <dbReference type="Pfam" id="PF08911"/>
    </source>
</evidence>
<keyword evidence="3" id="KW-0509">mRNA transport</keyword>
<keyword evidence="5" id="KW-0811">Translocation</keyword>
<keyword evidence="6" id="KW-0906">Nuclear pore complex</keyword>
<protein>
    <recommendedName>
        <fullName evidence="12">RanBD1 domain-containing protein</fullName>
    </recommendedName>
</protein>
<dbReference type="InterPro" id="IPR000156">
    <property type="entry name" value="Ran_bind_dom"/>
</dbReference>
<feature type="domain" description="Nuclear pore complex NUP2/50/61" evidence="10">
    <location>
        <begin position="8"/>
        <end position="78"/>
    </location>
</feature>
<evidence type="ECO:0000256" key="7">
    <source>
        <dbReference type="ARBA" id="ARBA00023242"/>
    </source>
</evidence>
<feature type="region of interest" description="Disordered" evidence="8">
    <location>
        <begin position="1"/>
        <end position="69"/>
    </location>
</feature>